<comment type="similarity">
    <text evidence="2">Belongs to the bacterial solute-binding protein 1 family.</text>
</comment>
<evidence type="ECO:0000256" key="4">
    <source>
        <dbReference type="SAM" id="SignalP"/>
    </source>
</evidence>
<dbReference type="Proteomes" id="UP001174932">
    <property type="component" value="Unassembled WGS sequence"/>
</dbReference>
<dbReference type="Gene3D" id="3.40.190.10">
    <property type="entry name" value="Periplasmic binding protein-like II"/>
    <property type="match status" value="2"/>
</dbReference>
<dbReference type="Pfam" id="PF01547">
    <property type="entry name" value="SBP_bac_1"/>
    <property type="match status" value="1"/>
</dbReference>
<dbReference type="CDD" id="cd13585">
    <property type="entry name" value="PBP2_TMBP_like"/>
    <property type="match status" value="1"/>
</dbReference>
<dbReference type="EMBL" id="JAUOZU010000005">
    <property type="protein sequence ID" value="MDO6963377.1"/>
    <property type="molecule type" value="Genomic_DNA"/>
</dbReference>
<evidence type="ECO:0000313" key="5">
    <source>
        <dbReference type="EMBL" id="MDO6963377.1"/>
    </source>
</evidence>
<keyword evidence="6" id="KW-1185">Reference proteome</keyword>
<evidence type="ECO:0000256" key="1">
    <source>
        <dbReference type="ARBA" id="ARBA00004418"/>
    </source>
</evidence>
<dbReference type="PANTHER" id="PTHR43649:SF12">
    <property type="entry name" value="DIACETYLCHITOBIOSE BINDING PROTEIN DASA"/>
    <property type="match status" value="1"/>
</dbReference>
<sequence length="426" mass="46196">MIRQTRMILAFAASLLSSAAYAAPVEVTLWHMEQPPHRVERIQQLIDAFNAAHPDIIVKQEPQNWGEIYAKAPAALSAGAGPDMLFAIPDFAPILKNIGALTSVADFVSELDAKHKFVPSTVQSYSYDGGVWAVPLYNMTMNLWYRKSDFAAAGVKVPTTWAEWEDVATKLSKDGVFGIGVPANKQLYTDQTVYSLMVNGGATELYNEDGSLRFDNPQTVASYEFYTKLNKLSPPDSTSWTWGEAEACFVSKSCGMIMQFSVISTYDTQGGGDPADLGVAAIPHAEGQEGNNTIAYANAVMLLSKDEAKRKASEQFISWLLEPENYGKFLNMEPGLFMPVTEDGAKAESFWSDPMVVKYKSQIETAIANGKNGKLFGFTSGRTFPSIAAISAQNLIAATLQDIVVNGKDAATAVTEGQAAMVKASN</sequence>
<protein>
    <submittedName>
        <fullName evidence="5">ABC transporter substrate-binding protein</fullName>
    </submittedName>
</protein>
<keyword evidence="3" id="KW-0574">Periplasm</keyword>
<keyword evidence="4" id="KW-0732">Signal</keyword>
<feature type="chain" id="PRO_5045370078" evidence="4">
    <location>
        <begin position="23"/>
        <end position="426"/>
    </location>
</feature>
<dbReference type="RefSeq" id="WP_304375288.1">
    <property type="nucleotide sequence ID" value="NZ_JAUOZU010000005.1"/>
</dbReference>
<comment type="caution">
    <text evidence="5">The sequence shown here is derived from an EMBL/GenBank/DDBJ whole genome shotgun (WGS) entry which is preliminary data.</text>
</comment>
<organism evidence="5 6">
    <name type="scientific">Rhizobium alvei</name>
    <dbReference type="NCBI Taxonomy" id="1132659"/>
    <lineage>
        <taxon>Bacteria</taxon>
        <taxon>Pseudomonadati</taxon>
        <taxon>Pseudomonadota</taxon>
        <taxon>Alphaproteobacteria</taxon>
        <taxon>Hyphomicrobiales</taxon>
        <taxon>Rhizobiaceae</taxon>
        <taxon>Rhizobium/Agrobacterium group</taxon>
        <taxon>Rhizobium</taxon>
    </lineage>
</organism>
<evidence type="ECO:0000256" key="2">
    <source>
        <dbReference type="ARBA" id="ARBA00008520"/>
    </source>
</evidence>
<evidence type="ECO:0000256" key="3">
    <source>
        <dbReference type="ARBA" id="ARBA00022764"/>
    </source>
</evidence>
<reference evidence="5" key="1">
    <citation type="journal article" date="2015" name="Int. J. Syst. Evol. Microbiol.">
        <title>Rhizobium alvei sp. nov., isolated from a freshwater river.</title>
        <authorList>
            <person name="Sheu S.Y."/>
            <person name="Huang H.W."/>
            <person name="Young C.C."/>
            <person name="Chen W.M."/>
        </authorList>
    </citation>
    <scope>NUCLEOTIDE SEQUENCE</scope>
    <source>
        <strain evidence="5">TNR-22</strain>
    </source>
</reference>
<dbReference type="PANTHER" id="PTHR43649">
    <property type="entry name" value="ARABINOSE-BINDING PROTEIN-RELATED"/>
    <property type="match status" value="1"/>
</dbReference>
<name>A0ABT8YI64_9HYPH</name>
<comment type="subcellular location">
    <subcellularLocation>
        <location evidence="1">Periplasm</location>
    </subcellularLocation>
</comment>
<gene>
    <name evidence="5" type="ORF">Q4481_05365</name>
</gene>
<accession>A0ABT8YI64</accession>
<feature type="signal peptide" evidence="4">
    <location>
        <begin position="1"/>
        <end position="22"/>
    </location>
</feature>
<dbReference type="InterPro" id="IPR006059">
    <property type="entry name" value="SBP"/>
</dbReference>
<dbReference type="InterPro" id="IPR050490">
    <property type="entry name" value="Bact_solute-bd_prot1"/>
</dbReference>
<dbReference type="SUPFAM" id="SSF53850">
    <property type="entry name" value="Periplasmic binding protein-like II"/>
    <property type="match status" value="1"/>
</dbReference>
<evidence type="ECO:0000313" key="6">
    <source>
        <dbReference type="Proteomes" id="UP001174932"/>
    </source>
</evidence>
<proteinExistence type="inferred from homology"/>
<reference evidence="5" key="2">
    <citation type="submission" date="2023-07" db="EMBL/GenBank/DDBJ databases">
        <authorList>
            <person name="Shen H."/>
        </authorList>
    </citation>
    <scope>NUCLEOTIDE SEQUENCE</scope>
    <source>
        <strain evidence="5">TNR-22</strain>
    </source>
</reference>